<gene>
    <name evidence="1" type="ORF">PR048_023462</name>
</gene>
<proteinExistence type="predicted"/>
<comment type="caution">
    <text evidence="1">The sequence shown here is derived from an EMBL/GenBank/DDBJ whole genome shotgun (WGS) entry which is preliminary data.</text>
</comment>
<reference evidence="1 2" key="1">
    <citation type="submission" date="2023-02" db="EMBL/GenBank/DDBJ databases">
        <title>LHISI_Scaffold_Assembly.</title>
        <authorList>
            <person name="Stuart O.P."/>
            <person name="Cleave R."/>
            <person name="Magrath M.J.L."/>
            <person name="Mikheyev A.S."/>
        </authorList>
    </citation>
    <scope>NUCLEOTIDE SEQUENCE [LARGE SCALE GENOMIC DNA]</scope>
    <source>
        <strain evidence="1">Daus_M_001</strain>
        <tissue evidence="1">Leg muscle</tissue>
    </source>
</reference>
<sequence length="457" mass="51992">MIQRKRSEWQELKMAVQPFVTVQGPVVEDLQADFETLIMHMKIRHSKSQFCKFPCCQQGCARTSKMYTSSVNIWREVTVAWELLVLNCHVMSVKLHQMILSQFHMLISVKPQSCKSFFVASSAMLNSHNNVHGPKKYKWTNACRVAANETEGGYFEVISLRLLGVISRSNSAVKTINRSGPRCKHCGTPDLQKGFAYFTMTQSSSGKTLNSANLDLALERNVSLLSSHQGDPGSTPGWITADFRMWESCWTMLLVGGFFRGSPVSPALSFRCYFILTLIALIGSEDLDVKSHPNIFTHSVVKEKRAFGWANKAFCWADKAFGWTNTAFGWANKAFGWANKAFVWTIKAFGWTNKAFGWTNKAFGWTNKAFGWFKKVFGWTNQAFGWINKAFGWTNQGIWLEQARHLFGSTRHLVEATKAFGWSKQDIRLDQTNTTNKIIRSNQQNISLPLYKQMIWS</sequence>
<name>A0ABQ9GU63_9NEOP</name>
<dbReference type="InterPro" id="IPR011049">
    <property type="entry name" value="Serralysin-like_metalloprot_C"/>
</dbReference>
<organism evidence="1 2">
    <name type="scientific">Dryococelus australis</name>
    <dbReference type="NCBI Taxonomy" id="614101"/>
    <lineage>
        <taxon>Eukaryota</taxon>
        <taxon>Metazoa</taxon>
        <taxon>Ecdysozoa</taxon>
        <taxon>Arthropoda</taxon>
        <taxon>Hexapoda</taxon>
        <taxon>Insecta</taxon>
        <taxon>Pterygota</taxon>
        <taxon>Neoptera</taxon>
        <taxon>Polyneoptera</taxon>
        <taxon>Phasmatodea</taxon>
        <taxon>Verophasmatodea</taxon>
        <taxon>Anareolatae</taxon>
        <taxon>Phasmatidae</taxon>
        <taxon>Eurycanthinae</taxon>
        <taxon>Dryococelus</taxon>
    </lineage>
</organism>
<accession>A0ABQ9GU63</accession>
<dbReference type="Proteomes" id="UP001159363">
    <property type="component" value="Chromosome 8"/>
</dbReference>
<dbReference type="SUPFAM" id="SSF101967">
    <property type="entry name" value="Adhesin YadA, collagen-binding domain"/>
    <property type="match status" value="1"/>
</dbReference>
<evidence type="ECO:0000313" key="2">
    <source>
        <dbReference type="Proteomes" id="UP001159363"/>
    </source>
</evidence>
<protein>
    <recommendedName>
        <fullName evidence="3">C2H2-type domain-containing protein</fullName>
    </recommendedName>
</protein>
<evidence type="ECO:0000313" key="1">
    <source>
        <dbReference type="EMBL" id="KAJ8875566.1"/>
    </source>
</evidence>
<evidence type="ECO:0008006" key="3">
    <source>
        <dbReference type="Google" id="ProtNLM"/>
    </source>
</evidence>
<keyword evidence="2" id="KW-1185">Reference proteome</keyword>
<dbReference type="EMBL" id="JARBHB010000009">
    <property type="protein sequence ID" value="KAJ8875566.1"/>
    <property type="molecule type" value="Genomic_DNA"/>
</dbReference>